<dbReference type="InterPro" id="IPR032974">
    <property type="entry name" value="Polypren_kinase"/>
</dbReference>
<gene>
    <name evidence="12" type="ORF">NEUTE1DRAFT_120196</name>
</gene>
<feature type="transmembrane region" description="Helical" evidence="11">
    <location>
        <begin position="707"/>
        <end position="725"/>
    </location>
</feature>
<dbReference type="EC" id="2.7.1.108" evidence="3"/>
<dbReference type="PANTHER" id="PTHR13205">
    <property type="entry name" value="TRANSMEMBRANE PROTEIN 15-RELATED"/>
    <property type="match status" value="1"/>
</dbReference>
<feature type="region of interest" description="Disordered" evidence="10">
    <location>
        <begin position="122"/>
        <end position="195"/>
    </location>
</feature>
<dbReference type="EMBL" id="GL891302">
    <property type="protein sequence ID" value="EGO61155.1"/>
    <property type="molecule type" value="Genomic_DNA"/>
</dbReference>
<evidence type="ECO:0000256" key="10">
    <source>
        <dbReference type="SAM" id="MobiDB-lite"/>
    </source>
</evidence>
<keyword evidence="8 11" id="KW-1133">Transmembrane helix</keyword>
<evidence type="ECO:0000256" key="3">
    <source>
        <dbReference type="ARBA" id="ARBA00012132"/>
    </source>
</evidence>
<keyword evidence="6" id="KW-0418">Kinase</keyword>
<evidence type="ECO:0000256" key="11">
    <source>
        <dbReference type="SAM" id="Phobius"/>
    </source>
</evidence>
<dbReference type="HOGENOM" id="CLU_007859_0_0_1"/>
<dbReference type="Proteomes" id="UP000008065">
    <property type="component" value="Unassembled WGS sequence"/>
</dbReference>
<dbReference type="GO" id="GO:0005789">
    <property type="term" value="C:endoplasmic reticulum membrane"/>
    <property type="evidence" value="ECO:0007669"/>
    <property type="project" value="UniProtKB-SubCell"/>
</dbReference>
<name>F8MBP3_NEUT8</name>
<evidence type="ECO:0000313" key="13">
    <source>
        <dbReference type="Proteomes" id="UP000008065"/>
    </source>
</evidence>
<feature type="transmembrane region" description="Helical" evidence="11">
    <location>
        <begin position="495"/>
        <end position="514"/>
    </location>
</feature>
<accession>F8MBP3</accession>
<protein>
    <recommendedName>
        <fullName evidence="3">dolichol kinase</fullName>
        <ecNumber evidence="3">2.7.1.108</ecNumber>
    </recommendedName>
</protein>
<dbReference type="GO" id="GO:0043048">
    <property type="term" value="P:dolichyl monophosphate biosynthetic process"/>
    <property type="evidence" value="ECO:0007669"/>
    <property type="project" value="TreeGrafter"/>
</dbReference>
<feature type="transmembrane region" description="Helical" evidence="11">
    <location>
        <begin position="978"/>
        <end position="997"/>
    </location>
</feature>
<evidence type="ECO:0000313" key="12">
    <source>
        <dbReference type="EMBL" id="EGO61155.1"/>
    </source>
</evidence>
<dbReference type="VEuPathDB" id="FungiDB:NEUTE1DRAFT_120196"/>
<feature type="transmembrane region" description="Helical" evidence="11">
    <location>
        <begin position="853"/>
        <end position="869"/>
    </location>
</feature>
<keyword evidence="13" id="KW-1185">Reference proteome</keyword>
<keyword evidence="4" id="KW-0808">Transferase</keyword>
<evidence type="ECO:0000256" key="4">
    <source>
        <dbReference type="ARBA" id="ARBA00022679"/>
    </source>
</evidence>
<dbReference type="AlphaFoldDB" id="F8MBP3"/>
<evidence type="ECO:0000256" key="8">
    <source>
        <dbReference type="ARBA" id="ARBA00022989"/>
    </source>
</evidence>
<keyword evidence="5 11" id="KW-0812">Transmembrane</keyword>
<dbReference type="PANTHER" id="PTHR13205:SF15">
    <property type="entry name" value="DOLICHOL KINASE"/>
    <property type="match status" value="1"/>
</dbReference>
<sequence>MSPRASRPHGVEVTGLLHVTNLTSGSVEVPQPPSMTQPDVFDITKWGCPWPMPTEPGTEPCRPRRVPGSSTFQKVGLENRMPPAPTTDDRAASKLQYPPPPRWTISLHVIVARHSTDPSHWLPDGHSTLSSPFPKSVRCSPRPEPRSTKLKTSTMSEHLRPPISAPSHSPTLHATDVKYDQQDPEEDITIGTRTPKPYYRQSFELLEPSERLLHRAATVALSQRQPSSTSAHNSNPASDSGTEADDEHFLKGLPAPKTRSHKGLRGKNEPLSGTSTPLLSPNAPDEDGRDPDLNSRSGFSIRLKRSEAERARRRKEVVRRGAEVLLLVCQGVLVASNHDVQPFIQIFRKANMFPAELSALGWLFSTLLALYPLRLVAWAYRRGNPSKQLPLSVPTSFDPAPALYPQLIPLFVSLLVAPNVEGVVLPNVILSICSLPRPLIPGAGYWEEYSSTQWLLSCIPLVAGGSATDPEILTLLYPLHQTLCLLLQQLTTTSLLIAELQLLSVALINVLLLARSPQVVILKALLWGGGLGIIALCGKVIQWGISLARVPKWRFKRPSVSKSGSTSGFWKFFRAAKRTYYDGKTDNEEVLSDSDHVVSGHNRNRSSATPSWDLGFLKGRTRADSITSAEENSFRQANGVDVRFDVQEPPSPQQPSSRRHTLPSLGRITSIVRSQTSTPSGRRKRSASSSVRAFFSLTQGQAAVRKWLYAGWVYACILIVILVGVRECVGRYALAEHEPVGWALGYLFGDIPEFRLEVVKAGLERWICLPIRADDEASGALGGWVQLVRQSVFGEANTRLLLSGYWLVIIVIGLAVVFRLSPFYEVDTRRKVFHFMMVAMFLPTIFIDPTYIALALSIVLAIFLLVDLLRASQLPPLSTPIAQFLTPYVDGRDLRGPVVISHIFLLIGCAIPLWLSLAALPRIGEGPLVGWEVPLRDISMVAGVVCVGLGDAAASLIGRRWGHRKWLWGGGKSIEGSIAFATAVFVGLMTANVWLFVGGWPSTVGTLSTVAREAELNDGFGSSEGAAAGVGELAMDIIGRLWEALSQLPKASWSTTVVKTATKR</sequence>
<reference evidence="13" key="1">
    <citation type="journal article" date="2011" name="Genetics">
        <title>Massive changes in genome architecture accompany the transition to self-fertility in the filamentous fungus Neurospora tetrasperma.</title>
        <authorList>
            <person name="Ellison C.E."/>
            <person name="Stajich J.E."/>
            <person name="Jacobson D.J."/>
            <person name="Natvig D.O."/>
            <person name="Lapidus A."/>
            <person name="Foster B."/>
            <person name="Aerts A."/>
            <person name="Riley R."/>
            <person name="Lindquist E.A."/>
            <person name="Grigoriev I.V."/>
            <person name="Taylor J.W."/>
        </authorList>
    </citation>
    <scope>NUCLEOTIDE SEQUENCE [LARGE SCALE GENOMIC DNA]</scope>
    <source>
        <strain evidence="13">FGSC 2508 / P0657</strain>
    </source>
</reference>
<dbReference type="OrthoDB" id="377083at2759"/>
<feature type="transmembrane region" description="Helical" evidence="11">
    <location>
        <begin position="938"/>
        <end position="957"/>
    </location>
</feature>
<keyword evidence="9 11" id="KW-0472">Membrane</keyword>
<dbReference type="KEGG" id="nte:NEUTE1DRAFT120196"/>
<dbReference type="GeneID" id="20823923"/>
<feature type="transmembrane region" description="Helical" evidence="11">
    <location>
        <begin position="898"/>
        <end position="918"/>
    </location>
</feature>
<feature type="compositionally biased region" description="Polar residues" evidence="10">
    <location>
        <begin position="220"/>
        <end position="241"/>
    </location>
</feature>
<dbReference type="GO" id="GO:0004168">
    <property type="term" value="F:dolichol kinase activity"/>
    <property type="evidence" value="ECO:0007669"/>
    <property type="project" value="UniProtKB-EC"/>
</dbReference>
<comment type="similarity">
    <text evidence="2">Belongs to the polyprenol kinase family.</text>
</comment>
<evidence type="ECO:0000256" key="6">
    <source>
        <dbReference type="ARBA" id="ARBA00022777"/>
    </source>
</evidence>
<feature type="transmembrane region" description="Helical" evidence="11">
    <location>
        <begin position="800"/>
        <end position="820"/>
    </location>
</feature>
<feature type="region of interest" description="Disordered" evidence="10">
    <location>
        <begin position="220"/>
        <end position="300"/>
    </location>
</feature>
<organism evidence="12 13">
    <name type="scientific">Neurospora tetrasperma (strain FGSC 2508 / ATCC MYA-4615 / P0657)</name>
    <dbReference type="NCBI Taxonomy" id="510951"/>
    <lineage>
        <taxon>Eukaryota</taxon>
        <taxon>Fungi</taxon>
        <taxon>Dikarya</taxon>
        <taxon>Ascomycota</taxon>
        <taxon>Pezizomycotina</taxon>
        <taxon>Sordariomycetes</taxon>
        <taxon>Sordariomycetidae</taxon>
        <taxon>Sordariales</taxon>
        <taxon>Sordariaceae</taxon>
        <taxon>Neurospora</taxon>
    </lineage>
</organism>
<proteinExistence type="inferred from homology"/>
<evidence type="ECO:0000256" key="7">
    <source>
        <dbReference type="ARBA" id="ARBA00022824"/>
    </source>
</evidence>
<feature type="region of interest" description="Disordered" evidence="10">
    <location>
        <begin position="75"/>
        <end position="97"/>
    </location>
</feature>
<evidence type="ECO:0000256" key="2">
    <source>
        <dbReference type="ARBA" id="ARBA00010794"/>
    </source>
</evidence>
<evidence type="ECO:0000256" key="1">
    <source>
        <dbReference type="ARBA" id="ARBA00004477"/>
    </source>
</evidence>
<dbReference type="RefSeq" id="XP_009848271.1">
    <property type="nucleotide sequence ID" value="XM_009849969.1"/>
</dbReference>
<keyword evidence="7" id="KW-0256">Endoplasmic reticulum</keyword>
<evidence type="ECO:0000256" key="5">
    <source>
        <dbReference type="ARBA" id="ARBA00022692"/>
    </source>
</evidence>
<comment type="subcellular location">
    <subcellularLocation>
        <location evidence="1">Endoplasmic reticulum membrane</location>
        <topology evidence="1">Multi-pass membrane protein</topology>
    </subcellularLocation>
</comment>
<feature type="transmembrane region" description="Helical" evidence="11">
    <location>
        <begin position="359"/>
        <end position="380"/>
    </location>
</feature>
<feature type="transmembrane region" description="Helical" evidence="11">
    <location>
        <begin position="526"/>
        <end position="548"/>
    </location>
</feature>
<evidence type="ECO:0000256" key="9">
    <source>
        <dbReference type="ARBA" id="ARBA00023136"/>
    </source>
</evidence>